<dbReference type="Gramene" id="HORVU.MOREX.r2.3HG0183100.1">
    <property type="protein sequence ID" value="HORVU.MOREX.r2.3HG0183100.1.CDS.1"/>
    <property type="gene ID" value="HORVU.MOREX.r2.3HG0183100"/>
</dbReference>
<dbReference type="Gramene" id="HORVU.MOREX.r3.3HG0219850.1">
    <property type="protein sequence ID" value="HORVU.MOREX.r3.3HG0219850.1.CDS1"/>
    <property type="gene ID" value="HORVU.MOREX.r3.3HG0219850"/>
</dbReference>
<sequence>MAAGGASLVAAVAVFSMLIMSSLGQPRPSCNDCVAPCNAECNEKMKIFCGSACSGGARESCRRAVLAQCTARGTCCSSNGTCTCDCMTVAGKSCMEIGGFNPIGCHSCQYGIAVECYPICYNNCKKIGCEPA</sequence>
<accession>A0A8I6X316</accession>
<reference evidence="2" key="2">
    <citation type="submission" date="2020-10" db="EMBL/GenBank/DDBJ databases">
        <authorList>
            <person name="Scholz U."/>
            <person name="Mascher M."/>
            <person name="Fiebig A."/>
        </authorList>
    </citation>
    <scope>NUCLEOTIDE SEQUENCE [LARGE SCALE GENOMIC DNA]</scope>
    <source>
        <strain evidence="2">cv. Morex</strain>
    </source>
</reference>
<protein>
    <submittedName>
        <fullName evidence="2">Uncharacterized protein</fullName>
    </submittedName>
</protein>
<reference evidence="2" key="3">
    <citation type="submission" date="2022-01" db="UniProtKB">
        <authorList>
            <consortium name="EnsemblPlants"/>
        </authorList>
    </citation>
    <scope>IDENTIFICATION</scope>
    <source>
        <strain evidence="2">subsp. vulgare</strain>
    </source>
</reference>
<keyword evidence="1" id="KW-0732">Signal</keyword>
<evidence type="ECO:0000256" key="1">
    <source>
        <dbReference type="SAM" id="SignalP"/>
    </source>
</evidence>
<name>A0A8I6X316_HORVV</name>
<feature type="chain" id="PRO_5035179347" evidence="1">
    <location>
        <begin position="25"/>
        <end position="132"/>
    </location>
</feature>
<organism evidence="2 3">
    <name type="scientific">Hordeum vulgare subsp. vulgare</name>
    <name type="common">Domesticated barley</name>
    <dbReference type="NCBI Taxonomy" id="112509"/>
    <lineage>
        <taxon>Eukaryota</taxon>
        <taxon>Viridiplantae</taxon>
        <taxon>Streptophyta</taxon>
        <taxon>Embryophyta</taxon>
        <taxon>Tracheophyta</taxon>
        <taxon>Spermatophyta</taxon>
        <taxon>Magnoliopsida</taxon>
        <taxon>Liliopsida</taxon>
        <taxon>Poales</taxon>
        <taxon>Poaceae</taxon>
        <taxon>BOP clade</taxon>
        <taxon>Pooideae</taxon>
        <taxon>Triticodae</taxon>
        <taxon>Triticeae</taxon>
        <taxon>Hordeinae</taxon>
        <taxon>Hordeum</taxon>
    </lineage>
</organism>
<evidence type="ECO:0000313" key="3">
    <source>
        <dbReference type="Proteomes" id="UP000011116"/>
    </source>
</evidence>
<evidence type="ECO:0000313" key="2">
    <source>
        <dbReference type="EnsemblPlants" id="HORVU.MOREX.r3.3HG0219850.1.CDS1"/>
    </source>
</evidence>
<keyword evidence="3" id="KW-1185">Reference proteome</keyword>
<feature type="signal peptide" evidence="1">
    <location>
        <begin position="1"/>
        <end position="24"/>
    </location>
</feature>
<dbReference type="AlphaFoldDB" id="A0A8I6X316"/>
<proteinExistence type="predicted"/>
<dbReference type="Proteomes" id="UP000011116">
    <property type="component" value="Chromosome 3H"/>
</dbReference>
<dbReference type="EnsemblPlants" id="HORVU.MOREX.r3.3HG0219850.1">
    <property type="protein sequence ID" value="HORVU.MOREX.r3.3HG0219850.1.CDS1"/>
    <property type="gene ID" value="HORVU.MOREX.r3.3HG0219850"/>
</dbReference>
<reference evidence="3" key="1">
    <citation type="journal article" date="2012" name="Nature">
        <title>A physical, genetic and functional sequence assembly of the barley genome.</title>
        <authorList>
            <consortium name="The International Barley Genome Sequencing Consortium"/>
            <person name="Mayer K.F."/>
            <person name="Waugh R."/>
            <person name="Brown J.W."/>
            <person name="Schulman A."/>
            <person name="Langridge P."/>
            <person name="Platzer M."/>
            <person name="Fincher G.B."/>
            <person name="Muehlbauer G.J."/>
            <person name="Sato K."/>
            <person name="Close T.J."/>
            <person name="Wise R.P."/>
            <person name="Stein N."/>
        </authorList>
    </citation>
    <scope>NUCLEOTIDE SEQUENCE [LARGE SCALE GENOMIC DNA]</scope>
    <source>
        <strain evidence="3">cv. Morex</strain>
    </source>
</reference>